<reference evidence="2 3" key="1">
    <citation type="journal article" date="2023" name="bioRxiv">
        <title>Conserved and derived expression patterns and positive selection on dental genes reveal complex evolutionary context of ever-growing rodent molars.</title>
        <authorList>
            <person name="Calamari Z.T."/>
            <person name="Song A."/>
            <person name="Cohen E."/>
            <person name="Akter M."/>
            <person name="Roy R.D."/>
            <person name="Hallikas O."/>
            <person name="Christensen M.M."/>
            <person name="Li P."/>
            <person name="Marangoni P."/>
            <person name="Jernvall J."/>
            <person name="Klein O.D."/>
        </authorList>
    </citation>
    <scope>NUCLEOTIDE SEQUENCE [LARGE SCALE GENOMIC DNA]</scope>
    <source>
        <strain evidence="2">V071</strain>
    </source>
</reference>
<sequence length="97" mass="10827">MKQFSVSEIEARAAAEPLQTAQETFNVENRCDGAEGQEGEEGEEEGEEKEEKEKSLIVEGKREKKKRYPSIKENNNFPPHSAELRVQGFGLTEAAAT</sequence>
<accession>A0AAW0I3X2</accession>
<evidence type="ECO:0000313" key="2">
    <source>
        <dbReference type="EMBL" id="KAK7809103.1"/>
    </source>
</evidence>
<dbReference type="Proteomes" id="UP001488838">
    <property type="component" value="Unassembled WGS sequence"/>
</dbReference>
<proteinExistence type="predicted"/>
<feature type="compositionally biased region" description="Basic and acidic residues" evidence="1">
    <location>
        <begin position="49"/>
        <end position="62"/>
    </location>
</feature>
<evidence type="ECO:0000256" key="1">
    <source>
        <dbReference type="SAM" id="MobiDB-lite"/>
    </source>
</evidence>
<protein>
    <submittedName>
        <fullName evidence="2">Uncharacterized protein</fullName>
    </submittedName>
</protein>
<feature type="region of interest" description="Disordered" evidence="1">
    <location>
        <begin position="1"/>
        <end position="97"/>
    </location>
</feature>
<dbReference type="AlphaFoldDB" id="A0AAW0I3X2"/>
<comment type="caution">
    <text evidence="2">The sequence shown here is derived from an EMBL/GenBank/DDBJ whole genome shotgun (WGS) entry which is preliminary data.</text>
</comment>
<evidence type="ECO:0000313" key="3">
    <source>
        <dbReference type="Proteomes" id="UP001488838"/>
    </source>
</evidence>
<organism evidence="2 3">
    <name type="scientific">Myodes glareolus</name>
    <name type="common">Bank vole</name>
    <name type="synonym">Clethrionomys glareolus</name>
    <dbReference type="NCBI Taxonomy" id="447135"/>
    <lineage>
        <taxon>Eukaryota</taxon>
        <taxon>Metazoa</taxon>
        <taxon>Chordata</taxon>
        <taxon>Craniata</taxon>
        <taxon>Vertebrata</taxon>
        <taxon>Euteleostomi</taxon>
        <taxon>Mammalia</taxon>
        <taxon>Eutheria</taxon>
        <taxon>Euarchontoglires</taxon>
        <taxon>Glires</taxon>
        <taxon>Rodentia</taxon>
        <taxon>Myomorpha</taxon>
        <taxon>Muroidea</taxon>
        <taxon>Cricetidae</taxon>
        <taxon>Arvicolinae</taxon>
        <taxon>Myodes</taxon>
    </lineage>
</organism>
<gene>
    <name evidence="2" type="ORF">U0070_012197</name>
</gene>
<name>A0AAW0I3X2_MYOGA</name>
<dbReference type="EMBL" id="JBBHLL010000221">
    <property type="protein sequence ID" value="KAK7809103.1"/>
    <property type="molecule type" value="Genomic_DNA"/>
</dbReference>
<feature type="compositionally biased region" description="Acidic residues" evidence="1">
    <location>
        <begin position="35"/>
        <end position="48"/>
    </location>
</feature>
<keyword evidence="3" id="KW-1185">Reference proteome</keyword>